<comment type="caution">
    <text evidence="2">The sequence shown here is derived from an EMBL/GenBank/DDBJ whole genome shotgun (WGS) entry which is preliminary data.</text>
</comment>
<reference evidence="2" key="1">
    <citation type="submission" date="2023-04" db="EMBL/GenBank/DDBJ databases">
        <title>Chromosome-level genome of Chaenocephalus aceratus.</title>
        <authorList>
            <person name="Park H."/>
        </authorList>
    </citation>
    <scope>NUCLEOTIDE SEQUENCE</scope>
    <source>
        <strain evidence="2">DE</strain>
        <tissue evidence="2">Muscle</tissue>
    </source>
</reference>
<evidence type="ECO:0000256" key="1">
    <source>
        <dbReference type="SAM" id="MobiDB-lite"/>
    </source>
</evidence>
<organism evidence="2 3">
    <name type="scientific">Dissostichus eleginoides</name>
    <name type="common">Patagonian toothfish</name>
    <name type="synonym">Dissostichus amissus</name>
    <dbReference type="NCBI Taxonomy" id="100907"/>
    <lineage>
        <taxon>Eukaryota</taxon>
        <taxon>Metazoa</taxon>
        <taxon>Chordata</taxon>
        <taxon>Craniata</taxon>
        <taxon>Vertebrata</taxon>
        <taxon>Euteleostomi</taxon>
        <taxon>Actinopterygii</taxon>
        <taxon>Neopterygii</taxon>
        <taxon>Teleostei</taxon>
        <taxon>Neoteleostei</taxon>
        <taxon>Acanthomorphata</taxon>
        <taxon>Eupercaria</taxon>
        <taxon>Perciformes</taxon>
        <taxon>Notothenioidei</taxon>
        <taxon>Nototheniidae</taxon>
        <taxon>Dissostichus</taxon>
    </lineage>
</organism>
<feature type="region of interest" description="Disordered" evidence="1">
    <location>
        <begin position="1"/>
        <end position="26"/>
    </location>
</feature>
<evidence type="ECO:0000313" key="3">
    <source>
        <dbReference type="Proteomes" id="UP001228049"/>
    </source>
</evidence>
<proteinExistence type="predicted"/>
<dbReference type="GO" id="GO:0005840">
    <property type="term" value="C:ribosome"/>
    <property type="evidence" value="ECO:0007669"/>
    <property type="project" value="UniProtKB-KW"/>
</dbReference>
<keyword evidence="3" id="KW-1185">Reference proteome</keyword>
<evidence type="ECO:0000313" key="2">
    <source>
        <dbReference type="EMBL" id="KAK1893715.1"/>
    </source>
</evidence>
<keyword evidence="2" id="KW-0689">Ribosomal protein</keyword>
<name>A0AAD9C135_DISEL</name>
<dbReference type="EMBL" id="JASDAP010000011">
    <property type="protein sequence ID" value="KAK1893715.1"/>
    <property type="molecule type" value="Genomic_DNA"/>
</dbReference>
<dbReference type="Proteomes" id="UP001228049">
    <property type="component" value="Unassembled WGS sequence"/>
</dbReference>
<sequence>MFSGNLKPRRTRQEEKRGKEKKRVKETFRGPECQRYHYLHISLDEAHLAGLVSHSQWDPEVKGASYQDKRAADSWVMKRKKTLCELALPFSTTKGQ</sequence>
<feature type="compositionally biased region" description="Basic and acidic residues" evidence="1">
    <location>
        <begin position="11"/>
        <end position="26"/>
    </location>
</feature>
<protein>
    <submittedName>
        <fullName evidence="2">50S ribosomal protein L2</fullName>
    </submittedName>
</protein>
<keyword evidence="2" id="KW-0687">Ribonucleoprotein</keyword>
<accession>A0AAD9C135</accession>
<dbReference type="AlphaFoldDB" id="A0AAD9C135"/>
<gene>
    <name evidence="2" type="ORF">KUDE01_019178</name>
</gene>